<dbReference type="EMBL" id="PXOA01001014">
    <property type="protein sequence ID" value="RFU72057.1"/>
    <property type="molecule type" value="Genomic_DNA"/>
</dbReference>
<evidence type="ECO:0000313" key="4">
    <source>
        <dbReference type="Proteomes" id="UP000266272"/>
    </source>
</evidence>
<sequence>TFLRIAGVDVHLVPSNNHASPSGALPFLLPPTTSDSTSTTAPPSSNSLKSAVPLTGGKIERYAKDHSSHEIPTESSSSRVDAYQALLSQSLRPAW</sequence>
<accession>A0A395N8C1</accession>
<protein>
    <submittedName>
        <fullName evidence="3">Mitochondrial outer membrane sam35</fullName>
    </submittedName>
</protein>
<keyword evidence="4" id="KW-1185">Reference proteome</keyword>
<dbReference type="STRING" id="490622.A0A395N8C1"/>
<proteinExistence type="predicted"/>
<evidence type="ECO:0000259" key="2">
    <source>
        <dbReference type="Pfam" id="PF17172"/>
    </source>
</evidence>
<feature type="non-terminal residue" evidence="3">
    <location>
        <position position="1"/>
    </location>
</feature>
<gene>
    <name evidence="3" type="ORF">TARUN_10204</name>
</gene>
<dbReference type="AlphaFoldDB" id="A0A395N8C1"/>
<dbReference type="Proteomes" id="UP000266272">
    <property type="component" value="Unassembled WGS sequence"/>
</dbReference>
<name>A0A395N8C1_TRIAR</name>
<feature type="compositionally biased region" description="Low complexity" evidence="1">
    <location>
        <begin position="25"/>
        <end position="48"/>
    </location>
</feature>
<reference evidence="3 4" key="1">
    <citation type="journal article" date="2018" name="PLoS Pathog.">
        <title>Evolution of structural diversity of trichothecenes, a family of toxins produced by plant pathogenic and entomopathogenic fungi.</title>
        <authorList>
            <person name="Proctor R.H."/>
            <person name="McCormick S.P."/>
            <person name="Kim H.S."/>
            <person name="Cardoza R.E."/>
            <person name="Stanley A.M."/>
            <person name="Lindo L."/>
            <person name="Kelly A."/>
            <person name="Brown D.W."/>
            <person name="Lee T."/>
            <person name="Vaughan M.M."/>
            <person name="Alexander N.J."/>
            <person name="Busman M."/>
            <person name="Gutierrez S."/>
        </authorList>
    </citation>
    <scope>NUCLEOTIDE SEQUENCE [LARGE SCALE GENOMIC DNA]</scope>
    <source>
        <strain evidence="3 4">IBT 40837</strain>
    </source>
</reference>
<dbReference type="InterPro" id="IPR012336">
    <property type="entry name" value="Thioredoxin-like_fold"/>
</dbReference>
<dbReference type="Pfam" id="PF17172">
    <property type="entry name" value="GST_N_4"/>
    <property type="match status" value="1"/>
</dbReference>
<comment type="caution">
    <text evidence="3">The sequence shown here is derived from an EMBL/GenBank/DDBJ whole genome shotgun (WGS) entry which is preliminary data.</text>
</comment>
<feature type="non-terminal residue" evidence="3">
    <location>
        <position position="95"/>
    </location>
</feature>
<feature type="domain" description="Thioredoxin-like fold" evidence="2">
    <location>
        <begin position="1"/>
        <end position="95"/>
    </location>
</feature>
<evidence type="ECO:0000313" key="3">
    <source>
        <dbReference type="EMBL" id="RFU72057.1"/>
    </source>
</evidence>
<evidence type="ECO:0000256" key="1">
    <source>
        <dbReference type="SAM" id="MobiDB-lite"/>
    </source>
</evidence>
<organism evidence="3 4">
    <name type="scientific">Trichoderma arundinaceum</name>
    <dbReference type="NCBI Taxonomy" id="490622"/>
    <lineage>
        <taxon>Eukaryota</taxon>
        <taxon>Fungi</taxon>
        <taxon>Dikarya</taxon>
        <taxon>Ascomycota</taxon>
        <taxon>Pezizomycotina</taxon>
        <taxon>Sordariomycetes</taxon>
        <taxon>Hypocreomycetidae</taxon>
        <taxon>Hypocreales</taxon>
        <taxon>Hypocreaceae</taxon>
        <taxon>Trichoderma</taxon>
    </lineage>
</organism>
<feature type="region of interest" description="Disordered" evidence="1">
    <location>
        <begin position="13"/>
        <end position="55"/>
    </location>
</feature>